<protein>
    <recommendedName>
        <fullName evidence="3">F-box domain-containing protein</fullName>
    </recommendedName>
</protein>
<evidence type="ECO:0008006" key="3">
    <source>
        <dbReference type="Google" id="ProtNLM"/>
    </source>
</evidence>
<dbReference type="Gene3D" id="3.80.10.10">
    <property type="entry name" value="Ribonuclease Inhibitor"/>
    <property type="match status" value="1"/>
</dbReference>
<dbReference type="AlphaFoldDB" id="A0A5C3P7L8"/>
<sequence>MPFAYIIPRISTSTATSGVALEHYLPVEVRATLTITKRIPSPSSAASTIEVVQIHVGLRSDWAHRAAIVQSGFDGGGICRRGYVSVEDDAAISTKSNLSFGLSRCVYDSSRQWPRAYHSTVDVAIRDVALSPSNHHHLSIHRHLPPRPLSYEYLFLRPDMPTFPTELTDEIIAWIPAAYKLVIERYSTLLSCSLVCSAWLPASRYQLFQELWIGTAERYDLLVSRVLRSENMRSYLLFVRKVYFYTARDTFKGKSFVLEFAGHLPNVTLMTFYDGTVEGLSSHPSCVVAISRFSTVRTLSITDGKFPSFGDLRRTLSFLPSLTSLQLYDPSWPDPSTGPSPRLSHGASTVRRPALLGLNLSLGTDPPNRRRAQQFIAWLSETATSSSLLFLNMSCVGTFGPSFKCFGRGIEDLYISVHEDDADIELLLSGLTSLEVLHMNFQYALQHDTWVQFERLVHSLPRPTQLLSLDIDVNCLGPPELSKLAGLEALDEALQPELFHKLRAVKLQVAYHGDSTDPEEGPAELREPMLTVMKNKLPTLYDRNIIEVSAYTFQPAPVLDVEPPTDPNAALS</sequence>
<name>A0A5C3P7L8_9APHY</name>
<dbReference type="EMBL" id="ML211283">
    <property type="protein sequence ID" value="TFK84959.1"/>
    <property type="molecule type" value="Genomic_DNA"/>
</dbReference>
<accession>A0A5C3P7L8</accession>
<keyword evidence="2" id="KW-1185">Reference proteome</keyword>
<dbReference type="InParanoid" id="A0A5C3P7L8"/>
<evidence type="ECO:0000313" key="1">
    <source>
        <dbReference type="EMBL" id="TFK84959.1"/>
    </source>
</evidence>
<dbReference type="SUPFAM" id="SSF52047">
    <property type="entry name" value="RNI-like"/>
    <property type="match status" value="1"/>
</dbReference>
<proteinExistence type="predicted"/>
<dbReference type="Proteomes" id="UP000308197">
    <property type="component" value="Unassembled WGS sequence"/>
</dbReference>
<reference evidence="1 2" key="1">
    <citation type="journal article" date="2019" name="Nat. Ecol. Evol.">
        <title>Megaphylogeny resolves global patterns of mushroom evolution.</title>
        <authorList>
            <person name="Varga T."/>
            <person name="Krizsan K."/>
            <person name="Foldi C."/>
            <person name="Dima B."/>
            <person name="Sanchez-Garcia M."/>
            <person name="Sanchez-Ramirez S."/>
            <person name="Szollosi G.J."/>
            <person name="Szarkandi J.G."/>
            <person name="Papp V."/>
            <person name="Albert L."/>
            <person name="Andreopoulos W."/>
            <person name="Angelini C."/>
            <person name="Antonin V."/>
            <person name="Barry K.W."/>
            <person name="Bougher N.L."/>
            <person name="Buchanan P."/>
            <person name="Buyck B."/>
            <person name="Bense V."/>
            <person name="Catcheside P."/>
            <person name="Chovatia M."/>
            <person name="Cooper J."/>
            <person name="Damon W."/>
            <person name="Desjardin D."/>
            <person name="Finy P."/>
            <person name="Geml J."/>
            <person name="Haridas S."/>
            <person name="Hughes K."/>
            <person name="Justo A."/>
            <person name="Karasinski D."/>
            <person name="Kautmanova I."/>
            <person name="Kiss B."/>
            <person name="Kocsube S."/>
            <person name="Kotiranta H."/>
            <person name="LaButti K.M."/>
            <person name="Lechner B.E."/>
            <person name="Liimatainen K."/>
            <person name="Lipzen A."/>
            <person name="Lukacs Z."/>
            <person name="Mihaltcheva S."/>
            <person name="Morgado L.N."/>
            <person name="Niskanen T."/>
            <person name="Noordeloos M.E."/>
            <person name="Ohm R.A."/>
            <person name="Ortiz-Santana B."/>
            <person name="Ovrebo C."/>
            <person name="Racz N."/>
            <person name="Riley R."/>
            <person name="Savchenko A."/>
            <person name="Shiryaev A."/>
            <person name="Soop K."/>
            <person name="Spirin V."/>
            <person name="Szebenyi C."/>
            <person name="Tomsovsky M."/>
            <person name="Tulloss R.E."/>
            <person name="Uehling J."/>
            <person name="Grigoriev I.V."/>
            <person name="Vagvolgyi C."/>
            <person name="Papp T."/>
            <person name="Martin F.M."/>
            <person name="Miettinen O."/>
            <person name="Hibbett D.S."/>
            <person name="Nagy L.G."/>
        </authorList>
    </citation>
    <scope>NUCLEOTIDE SEQUENCE [LARGE SCALE GENOMIC DNA]</scope>
    <source>
        <strain evidence="1 2">HHB13444</strain>
    </source>
</reference>
<dbReference type="InterPro" id="IPR032675">
    <property type="entry name" value="LRR_dom_sf"/>
</dbReference>
<evidence type="ECO:0000313" key="2">
    <source>
        <dbReference type="Proteomes" id="UP000308197"/>
    </source>
</evidence>
<gene>
    <name evidence="1" type="ORF">K466DRAFT_664824</name>
</gene>
<organism evidence="1 2">
    <name type="scientific">Polyporus arcularius HHB13444</name>
    <dbReference type="NCBI Taxonomy" id="1314778"/>
    <lineage>
        <taxon>Eukaryota</taxon>
        <taxon>Fungi</taxon>
        <taxon>Dikarya</taxon>
        <taxon>Basidiomycota</taxon>
        <taxon>Agaricomycotina</taxon>
        <taxon>Agaricomycetes</taxon>
        <taxon>Polyporales</taxon>
        <taxon>Polyporaceae</taxon>
        <taxon>Polyporus</taxon>
    </lineage>
</organism>